<evidence type="ECO:0000313" key="2">
    <source>
        <dbReference type="EMBL" id="JAP77908.1"/>
    </source>
</evidence>
<reference evidence="2" key="1">
    <citation type="journal article" date="2016" name="Ticks Tick Borne Dis.">
        <title>De novo assembly and annotation of the salivary gland transcriptome of Rhipicephalus appendiculatus male and female ticks during blood feeding.</title>
        <authorList>
            <person name="de Castro M.H."/>
            <person name="de Klerk D."/>
            <person name="Pienaar R."/>
            <person name="Latif A.A."/>
            <person name="Rees D.J."/>
            <person name="Mans B.J."/>
        </authorList>
    </citation>
    <scope>NUCLEOTIDE SEQUENCE</scope>
    <source>
        <tissue evidence="2">Salivary glands</tissue>
    </source>
</reference>
<accession>A0A131YH93</accession>
<organism evidence="2">
    <name type="scientific">Rhipicephalus appendiculatus</name>
    <name type="common">Brown ear tick</name>
    <dbReference type="NCBI Taxonomy" id="34631"/>
    <lineage>
        <taxon>Eukaryota</taxon>
        <taxon>Metazoa</taxon>
        <taxon>Ecdysozoa</taxon>
        <taxon>Arthropoda</taxon>
        <taxon>Chelicerata</taxon>
        <taxon>Arachnida</taxon>
        <taxon>Acari</taxon>
        <taxon>Parasitiformes</taxon>
        <taxon>Ixodida</taxon>
        <taxon>Ixodoidea</taxon>
        <taxon>Ixodidae</taxon>
        <taxon>Rhipicephalinae</taxon>
        <taxon>Rhipicephalus</taxon>
        <taxon>Rhipicephalus</taxon>
    </lineage>
</organism>
<feature type="chain" id="PRO_5007285244" evidence="1">
    <location>
        <begin position="23"/>
        <end position="81"/>
    </location>
</feature>
<protein>
    <submittedName>
        <fullName evidence="2">Uncharacterized protein</fullName>
    </submittedName>
</protein>
<keyword evidence="1" id="KW-0732">Signal</keyword>
<evidence type="ECO:0000256" key="1">
    <source>
        <dbReference type="SAM" id="SignalP"/>
    </source>
</evidence>
<feature type="signal peptide" evidence="1">
    <location>
        <begin position="1"/>
        <end position="22"/>
    </location>
</feature>
<proteinExistence type="predicted"/>
<name>A0A131YH93_RHIAP</name>
<sequence length="81" mass="9149">MSIRYAFLFLLALTVLIKYISSAADHNTPQSDSCVNQPCNETMPCPTPCTCSEFYKNMMKRWTCTLNVTEKPPTGSPHVSW</sequence>
<dbReference type="EMBL" id="GEDV01010649">
    <property type="protein sequence ID" value="JAP77908.1"/>
    <property type="molecule type" value="Transcribed_RNA"/>
</dbReference>
<dbReference type="AlphaFoldDB" id="A0A131YH93"/>